<comment type="caution">
    <text evidence="8">The sequence shown here is derived from an EMBL/GenBank/DDBJ whole genome shotgun (WGS) entry which is preliminary data.</text>
</comment>
<feature type="signal peptide" evidence="6">
    <location>
        <begin position="1"/>
        <end position="16"/>
    </location>
</feature>
<evidence type="ECO:0000256" key="4">
    <source>
        <dbReference type="ARBA" id="ARBA00023136"/>
    </source>
</evidence>
<feature type="transmembrane region" description="Helical" evidence="5">
    <location>
        <begin position="236"/>
        <end position="256"/>
    </location>
</feature>
<feature type="transmembrane region" description="Helical" evidence="5">
    <location>
        <begin position="409"/>
        <end position="429"/>
    </location>
</feature>
<evidence type="ECO:0000256" key="3">
    <source>
        <dbReference type="ARBA" id="ARBA00022989"/>
    </source>
</evidence>
<feature type="transmembrane region" description="Helical" evidence="5">
    <location>
        <begin position="382"/>
        <end position="403"/>
    </location>
</feature>
<feature type="transmembrane region" description="Helical" evidence="5">
    <location>
        <begin position="277"/>
        <end position="296"/>
    </location>
</feature>
<proteinExistence type="predicted"/>
<keyword evidence="3 5" id="KW-1133">Transmembrane helix</keyword>
<feature type="domain" description="G-protein coupled receptors family 2 profile 2" evidence="7">
    <location>
        <begin position="170"/>
        <end position="431"/>
    </location>
</feature>
<evidence type="ECO:0000256" key="2">
    <source>
        <dbReference type="ARBA" id="ARBA00022692"/>
    </source>
</evidence>
<evidence type="ECO:0000256" key="5">
    <source>
        <dbReference type="SAM" id="Phobius"/>
    </source>
</evidence>
<dbReference type="GO" id="GO:0005886">
    <property type="term" value="C:plasma membrane"/>
    <property type="evidence" value="ECO:0007669"/>
    <property type="project" value="TreeGrafter"/>
</dbReference>
<protein>
    <recommendedName>
        <fullName evidence="7">G-protein coupled receptors family 2 profile 2 domain-containing protein</fullName>
    </recommendedName>
</protein>
<dbReference type="Pfam" id="PF00002">
    <property type="entry name" value="7tm_2"/>
    <property type="match status" value="1"/>
</dbReference>
<evidence type="ECO:0000313" key="8">
    <source>
        <dbReference type="EMBL" id="CAF4932922.1"/>
    </source>
</evidence>
<dbReference type="CDD" id="cd15039">
    <property type="entry name" value="7tmB3_Methuselah-like"/>
    <property type="match status" value="1"/>
</dbReference>
<keyword evidence="6" id="KW-0732">Signal</keyword>
<keyword evidence="9" id="KW-1185">Reference proteome</keyword>
<evidence type="ECO:0000256" key="1">
    <source>
        <dbReference type="ARBA" id="ARBA00004141"/>
    </source>
</evidence>
<gene>
    <name evidence="8" type="ORF">PMACD_LOCUS14017</name>
</gene>
<dbReference type="GO" id="GO:0008528">
    <property type="term" value="F:G protein-coupled peptide receptor activity"/>
    <property type="evidence" value="ECO:0007669"/>
    <property type="project" value="TreeGrafter"/>
</dbReference>
<reference evidence="8" key="1">
    <citation type="submission" date="2021-02" db="EMBL/GenBank/DDBJ databases">
        <authorList>
            <person name="Steward A R."/>
        </authorList>
    </citation>
    <scope>NUCLEOTIDE SEQUENCE</scope>
</reference>
<feature type="chain" id="PRO_5032933608" description="G-protein coupled receptors family 2 profile 2 domain-containing protein" evidence="6">
    <location>
        <begin position="17"/>
        <end position="491"/>
    </location>
</feature>
<feature type="transmembrane region" description="Helical" evidence="5">
    <location>
        <begin position="203"/>
        <end position="224"/>
    </location>
</feature>
<evidence type="ECO:0000259" key="7">
    <source>
        <dbReference type="PROSITE" id="PS50261"/>
    </source>
</evidence>
<dbReference type="PANTHER" id="PTHR47154:SF2">
    <property type="entry name" value="G-PROTEIN COUPLED RECEPTOR MTH-RELATED"/>
    <property type="match status" value="1"/>
</dbReference>
<name>A0A821WYA6_9NEOP</name>
<evidence type="ECO:0000313" key="9">
    <source>
        <dbReference type="Proteomes" id="UP000663880"/>
    </source>
</evidence>
<dbReference type="InterPro" id="IPR000832">
    <property type="entry name" value="GPCR_2_secretin-like"/>
</dbReference>
<keyword evidence="4 5" id="KW-0472">Membrane</keyword>
<dbReference type="Gene3D" id="1.20.1070.10">
    <property type="entry name" value="Rhodopsin 7-helix transmembrane proteins"/>
    <property type="match status" value="1"/>
</dbReference>
<dbReference type="PROSITE" id="PS50261">
    <property type="entry name" value="G_PROTEIN_RECEP_F2_4"/>
    <property type="match status" value="1"/>
</dbReference>
<dbReference type="OrthoDB" id="6134459at2759"/>
<organism evidence="8 9">
    <name type="scientific">Pieris macdunnoughi</name>
    <dbReference type="NCBI Taxonomy" id="345717"/>
    <lineage>
        <taxon>Eukaryota</taxon>
        <taxon>Metazoa</taxon>
        <taxon>Ecdysozoa</taxon>
        <taxon>Arthropoda</taxon>
        <taxon>Hexapoda</taxon>
        <taxon>Insecta</taxon>
        <taxon>Pterygota</taxon>
        <taxon>Neoptera</taxon>
        <taxon>Endopterygota</taxon>
        <taxon>Lepidoptera</taxon>
        <taxon>Glossata</taxon>
        <taxon>Ditrysia</taxon>
        <taxon>Papilionoidea</taxon>
        <taxon>Pieridae</taxon>
        <taxon>Pierinae</taxon>
        <taxon>Pieris</taxon>
    </lineage>
</organism>
<comment type="subcellular location">
    <subcellularLocation>
        <location evidence="1">Membrane</location>
        <topology evidence="1">Multi-pass membrane protein</topology>
    </subcellularLocation>
</comment>
<keyword evidence="2 5" id="KW-0812">Transmembrane</keyword>
<dbReference type="PANTHER" id="PTHR47154">
    <property type="entry name" value="G-PROTEIN COUPLED RECEPTOR MTH-RELATED"/>
    <property type="match status" value="1"/>
</dbReference>
<accession>A0A821WYA6</accession>
<dbReference type="GO" id="GO:0007166">
    <property type="term" value="P:cell surface receptor signaling pathway"/>
    <property type="evidence" value="ECO:0007669"/>
    <property type="project" value="InterPro"/>
</dbReference>
<evidence type="ECO:0000256" key="6">
    <source>
        <dbReference type="SAM" id="SignalP"/>
    </source>
</evidence>
<sequence>MYLKIILIIFAARAQSEIIIDDEKIESLCKNNTCLNKCCRKDEYVSGIVIGEPPICVKYDGEKKLDFSDVQLYDDDDHWRPVSRKFGDTFLLKQGLLLNETFATLCFVPETAGMNSYLSQSGILYFEFPNAYNRWTPIQSEFCLDYANGTDVAIAFWLIFSGSIAQSNDYISIALITSSFFLALLLVVYAVLPELRNIGGMVLMAYVFSLMVAFLALAAIQLGYYEADTCVNLTIVIYFFFLAAFAWMNVMSYDIWWTFRGYAKARPIHRRGEKFKFCMYCMYAWGVPLAMALAFMKVNEADLSDQPWIIKPLVPTLGCFLEDGQKLVYLYIPMLIMISGNWVFFGMTAFNVWRLRRGTQVLNSPAAGNPAAHRSQKRRFTVYLKLSAIMGINWLLEVVSSFYPDLKIWYISDAYNLLIGITIFLIFIWKESILNKLKNRYKNFRRARLPKRSMTASITLESTLSQETQPNVCPYPNVQRKFSGEERPFLA</sequence>
<feature type="transmembrane region" description="Helical" evidence="5">
    <location>
        <begin position="330"/>
        <end position="353"/>
    </location>
</feature>
<dbReference type="EMBL" id="CAJOBZ010000063">
    <property type="protein sequence ID" value="CAF4932922.1"/>
    <property type="molecule type" value="Genomic_DNA"/>
</dbReference>
<dbReference type="InterPro" id="IPR051384">
    <property type="entry name" value="Mth_GPCR"/>
</dbReference>
<dbReference type="Proteomes" id="UP000663880">
    <property type="component" value="Unassembled WGS sequence"/>
</dbReference>
<dbReference type="AlphaFoldDB" id="A0A821WYA6"/>
<feature type="transmembrane region" description="Helical" evidence="5">
    <location>
        <begin position="170"/>
        <end position="191"/>
    </location>
</feature>
<dbReference type="InterPro" id="IPR017981">
    <property type="entry name" value="GPCR_2-like_7TM"/>
</dbReference>